<name>A0A4U0WKL1_9PEZI</name>
<keyword evidence="4" id="KW-1185">Reference proteome</keyword>
<feature type="region of interest" description="Disordered" evidence="1">
    <location>
        <begin position="391"/>
        <end position="415"/>
    </location>
</feature>
<protein>
    <recommendedName>
        <fullName evidence="2">HAT C-terminal dimerisation domain-containing protein</fullName>
    </recommendedName>
</protein>
<dbReference type="EMBL" id="NAJN01001403">
    <property type="protein sequence ID" value="TKA63421.1"/>
    <property type="molecule type" value="Genomic_DNA"/>
</dbReference>
<reference evidence="3 4" key="1">
    <citation type="submission" date="2017-03" db="EMBL/GenBank/DDBJ databases">
        <title>Genomes of endolithic fungi from Antarctica.</title>
        <authorList>
            <person name="Coleine C."/>
            <person name="Masonjones S."/>
            <person name="Stajich J.E."/>
        </authorList>
    </citation>
    <scope>NUCLEOTIDE SEQUENCE [LARGE SCALE GENOMIC DNA]</scope>
    <source>
        <strain evidence="3 4">CCFEE 5187</strain>
    </source>
</reference>
<dbReference type="Pfam" id="PF05699">
    <property type="entry name" value="Dimer_Tnp_hAT"/>
    <property type="match status" value="1"/>
</dbReference>
<feature type="compositionally biased region" description="Polar residues" evidence="1">
    <location>
        <begin position="398"/>
        <end position="407"/>
    </location>
</feature>
<dbReference type="OrthoDB" id="3945447at2759"/>
<proteinExistence type="predicted"/>
<feature type="domain" description="HAT C-terminal dimerisation" evidence="2">
    <location>
        <begin position="151"/>
        <end position="234"/>
    </location>
</feature>
<feature type="region of interest" description="Disordered" evidence="1">
    <location>
        <begin position="17"/>
        <end position="45"/>
    </location>
</feature>
<organism evidence="3 4">
    <name type="scientific">Cryomyces minteri</name>
    <dbReference type="NCBI Taxonomy" id="331657"/>
    <lineage>
        <taxon>Eukaryota</taxon>
        <taxon>Fungi</taxon>
        <taxon>Dikarya</taxon>
        <taxon>Ascomycota</taxon>
        <taxon>Pezizomycotina</taxon>
        <taxon>Dothideomycetes</taxon>
        <taxon>Dothideomycetes incertae sedis</taxon>
        <taxon>Cryomyces</taxon>
    </lineage>
</organism>
<dbReference type="SUPFAM" id="SSF53098">
    <property type="entry name" value="Ribonuclease H-like"/>
    <property type="match status" value="1"/>
</dbReference>
<comment type="caution">
    <text evidence="3">The sequence shown here is derived from an EMBL/GenBank/DDBJ whole genome shotgun (WGS) entry which is preliminary data.</text>
</comment>
<dbReference type="GO" id="GO:0046983">
    <property type="term" value="F:protein dimerization activity"/>
    <property type="evidence" value="ECO:0007669"/>
    <property type="project" value="InterPro"/>
</dbReference>
<gene>
    <name evidence="3" type="ORF">B0A49_12977</name>
</gene>
<evidence type="ECO:0000259" key="2">
    <source>
        <dbReference type="Pfam" id="PF05699"/>
    </source>
</evidence>
<evidence type="ECO:0000313" key="4">
    <source>
        <dbReference type="Proteomes" id="UP000308768"/>
    </source>
</evidence>
<dbReference type="InterPro" id="IPR012337">
    <property type="entry name" value="RNaseH-like_sf"/>
</dbReference>
<evidence type="ECO:0000256" key="1">
    <source>
        <dbReference type="SAM" id="MobiDB-lite"/>
    </source>
</evidence>
<sequence length="430" mass="48549">MLITSLGMPCKAIKQGNQFSQASKSIKADRPKSSSKSRQRANQQLNWQKRFSKDTDLPPAYYAAQILDPYRKWAWFRQEWVLDGDKEKQRWFNNAQSAVKQLWETEYKGRYPVKILPPLALKERDPDLAFDHQREHKRIRVEAPVSATDLYEQYISTDRLHDEEAGSDEAISYWLSRYDSQRDLARFALDLFAIMPMSDECERLSSSAKLTIVDRRGRLKANIIEACECLRAWYGRPKVEGSGNRDDSESDNDKVDSYISILTRSSLTQNFNEESVQAFSLSPFNISLPVESQQLLNHGFDPNKHYASKVSHSNEKMQQQSLYSHNPNGLPSKSRTFHLPFEGTNQAFALSQLSTIPSSENFPHGAPTSVTRGGLVTHLTSSFGYDFGASSHDPSKAPTLTGSNSSQGSGGITSDVPEWVTFIDDAACEQ</sequence>
<dbReference type="InterPro" id="IPR008906">
    <property type="entry name" value="HATC_C_dom"/>
</dbReference>
<dbReference type="AlphaFoldDB" id="A0A4U0WKL1"/>
<evidence type="ECO:0000313" key="3">
    <source>
        <dbReference type="EMBL" id="TKA63421.1"/>
    </source>
</evidence>
<accession>A0A4U0WKL1</accession>
<dbReference type="Proteomes" id="UP000308768">
    <property type="component" value="Unassembled WGS sequence"/>
</dbReference>